<sequence length="261" mass="28584">MNEQSIKAALLRCVNDKTDVHDYDGDFLVDMPFKRVDGDAVRLLVEWQNGQYRISDRGDGLESVLDAGINVDSGIARSTIGDIRRSVRIDGLAAGDYELSALVPEERIGCMLNDIAIASIRIEGLTVLAQSRPPRNFASSVGETLKRLFGPVGAVKFRAPMPQTGNRTRRVTASIEVSGKTVFVQAVGRSDIEGSVAKCFYAFNRSMAPKLRRVSALQGFEGDWDEEQVHDLSEVSKVVFPEESSQEFGMAVNDALEPTLS</sequence>
<dbReference type="RefSeq" id="WP_143924569.1">
    <property type="nucleotide sequence ID" value="NZ_VLTK01000023.1"/>
</dbReference>
<name>A0A556C3F0_BREAU</name>
<reference evidence="1 2" key="1">
    <citation type="submission" date="2019-07" db="EMBL/GenBank/DDBJ databases">
        <title>Draft genome sequence of Brevibacterium aurantiacum XU54 isolated from Xinjiang China.</title>
        <authorList>
            <person name="Xu X."/>
        </authorList>
    </citation>
    <scope>NUCLEOTIDE SEQUENCE [LARGE SCALE GENOMIC DNA]</scope>
    <source>
        <strain evidence="1 2">XU54</strain>
    </source>
</reference>
<proteinExistence type="predicted"/>
<dbReference type="Proteomes" id="UP000316406">
    <property type="component" value="Unassembled WGS sequence"/>
</dbReference>
<organism evidence="1 2">
    <name type="scientific">Brevibacterium aurantiacum</name>
    <dbReference type="NCBI Taxonomy" id="273384"/>
    <lineage>
        <taxon>Bacteria</taxon>
        <taxon>Bacillati</taxon>
        <taxon>Actinomycetota</taxon>
        <taxon>Actinomycetes</taxon>
        <taxon>Micrococcales</taxon>
        <taxon>Brevibacteriaceae</taxon>
        <taxon>Brevibacterium</taxon>
    </lineage>
</organism>
<protein>
    <recommendedName>
        <fullName evidence="3">DUF1828 domain-containing protein</fullName>
    </recommendedName>
</protein>
<keyword evidence="2" id="KW-1185">Reference proteome</keyword>
<gene>
    <name evidence="1" type="ORF">FO013_21315</name>
</gene>
<dbReference type="EMBL" id="VLTK01000023">
    <property type="protein sequence ID" value="TSI11985.1"/>
    <property type="molecule type" value="Genomic_DNA"/>
</dbReference>
<dbReference type="AlphaFoldDB" id="A0A556C3F0"/>
<comment type="caution">
    <text evidence="1">The sequence shown here is derived from an EMBL/GenBank/DDBJ whole genome shotgun (WGS) entry which is preliminary data.</text>
</comment>
<evidence type="ECO:0000313" key="1">
    <source>
        <dbReference type="EMBL" id="TSI11985.1"/>
    </source>
</evidence>
<evidence type="ECO:0000313" key="2">
    <source>
        <dbReference type="Proteomes" id="UP000316406"/>
    </source>
</evidence>
<dbReference type="OrthoDB" id="3700217at2"/>
<accession>A0A556C3F0</accession>
<evidence type="ECO:0008006" key="3">
    <source>
        <dbReference type="Google" id="ProtNLM"/>
    </source>
</evidence>